<feature type="transmembrane region" description="Helical" evidence="9">
    <location>
        <begin position="92"/>
        <end position="111"/>
    </location>
</feature>
<reference evidence="11 12" key="2">
    <citation type="submission" date="2014-10" db="EMBL/GenBank/DDBJ databases">
        <title>Paracoccus sanguinis sp. nov., isolated from clinical specimens of New York State patients.</title>
        <authorList>
            <person name="Mingle L.A."/>
            <person name="Cole J.A."/>
            <person name="Lapierre P."/>
            <person name="Musser K.A."/>
        </authorList>
    </citation>
    <scope>NUCLEOTIDE SEQUENCE [LARGE SCALE GENOMIC DNA]</scope>
    <source>
        <strain evidence="11 12">HAMBI 3106</strain>
    </source>
</reference>
<evidence type="ECO:0000256" key="6">
    <source>
        <dbReference type="ARBA" id="ARBA00022989"/>
    </source>
</evidence>
<keyword evidence="4 9" id="KW-0808">Transferase</keyword>
<evidence type="ECO:0000256" key="3">
    <source>
        <dbReference type="ARBA" id="ARBA00022475"/>
    </source>
</evidence>
<dbReference type="RefSeq" id="WP_036722099.1">
    <property type="nucleotide sequence ID" value="NZ_JRKS01000087.1"/>
</dbReference>
<dbReference type="NCBIfam" id="TIGR00546">
    <property type="entry name" value="lnt"/>
    <property type="match status" value="1"/>
</dbReference>
<comment type="similarity">
    <text evidence="2 9">Belongs to the CN hydrolase family. Apolipoprotein N-acyltransferase subfamily.</text>
</comment>
<evidence type="ECO:0000313" key="12">
    <source>
        <dbReference type="Proteomes" id="UP000029917"/>
    </source>
</evidence>
<reference evidence="11 12" key="1">
    <citation type="submission" date="2014-09" db="EMBL/GenBank/DDBJ databases">
        <authorList>
            <person name="McGinnis J.M."/>
            <person name="Wolfgang W.J."/>
        </authorList>
    </citation>
    <scope>NUCLEOTIDE SEQUENCE [LARGE SCALE GENOMIC DNA]</scope>
    <source>
        <strain evidence="11 12">HAMBI 3106</strain>
    </source>
</reference>
<dbReference type="GO" id="GO:0016410">
    <property type="term" value="F:N-acyltransferase activity"/>
    <property type="evidence" value="ECO:0007669"/>
    <property type="project" value="UniProtKB-UniRule"/>
</dbReference>
<keyword evidence="3 9" id="KW-1003">Cell membrane</keyword>
<evidence type="ECO:0000256" key="5">
    <source>
        <dbReference type="ARBA" id="ARBA00022692"/>
    </source>
</evidence>
<comment type="function">
    <text evidence="9">Catalyzes the phospholipid dependent N-acylation of the N-terminal cysteine of apolipoprotein, the last step in lipoprotein maturation.</text>
</comment>
<accession>A0A099EU73</accession>
<dbReference type="STRING" id="690417.IC63_15995"/>
<dbReference type="AlphaFoldDB" id="A0A099EU73"/>
<comment type="subcellular location">
    <subcellularLocation>
        <location evidence="1 9">Cell membrane</location>
        <topology evidence="1 9">Multi-pass membrane protein</topology>
    </subcellularLocation>
</comment>
<evidence type="ECO:0000256" key="1">
    <source>
        <dbReference type="ARBA" id="ARBA00004651"/>
    </source>
</evidence>
<dbReference type="GO" id="GO:0005886">
    <property type="term" value="C:plasma membrane"/>
    <property type="evidence" value="ECO:0007669"/>
    <property type="project" value="UniProtKB-SubCell"/>
</dbReference>
<dbReference type="PROSITE" id="PS50263">
    <property type="entry name" value="CN_HYDROLASE"/>
    <property type="match status" value="1"/>
</dbReference>
<comment type="caution">
    <text evidence="11">The sequence shown here is derived from an EMBL/GenBank/DDBJ whole genome shotgun (WGS) entry which is preliminary data.</text>
</comment>
<dbReference type="CDD" id="cd07571">
    <property type="entry name" value="ALP_N-acyl_transferase"/>
    <property type="match status" value="1"/>
</dbReference>
<sequence length="518" mass="55349">MPRHPPAPPRRRLALDLLTGGVAATGQAPWGLWPATVLALAVLLWRVAGAPSARAAALRALTAGAGYFALALFWITQPFLVEAEIYGWMSPFALILMALGGGLFWAVPAWAGWHLGHDRRGRVLALALGLVLSDWLRGWIFTGFPWALTGHVWIATPVAQISAWGGALILSALTLSAAALPGWCWRPAAGLQGFRRGAVLAAMLIAAAWFAGLARLAAPLPPDTSFVVRLVQPDADQTLKWSPEWAPVFYRRLVELSALPVDPRLGADRPAAVVWPETAVPFLLNDAAPMLPDISAAAGAPVLAGIQRGEGLAWFNSLAEITADARIGAVYDKFHLVPFGEYIPWGDALARFGIGAFAARQGNGYTPGPGPQVLNIAGLPPVQPMICYETIFERDLARGGERPAWLLQVTNDAWFGTWSGPYQHLAQARLRAIQTGLPLLRAANTGVSAAIDARGHVRATLPLGDSGVLDARLPGALPATLWWRWGDLPMLALLAAAAAALLVRRRRHVGAPDRHGLH</sequence>
<feature type="transmembrane region" description="Helical" evidence="9">
    <location>
        <begin position="123"/>
        <end position="141"/>
    </location>
</feature>
<name>A0A099EU73_9RHOB</name>
<dbReference type="EC" id="2.3.1.269" evidence="9"/>
<keyword evidence="5 9" id="KW-0812">Transmembrane</keyword>
<keyword evidence="8 9" id="KW-0012">Acyltransferase</keyword>
<evidence type="ECO:0000256" key="4">
    <source>
        <dbReference type="ARBA" id="ARBA00022679"/>
    </source>
</evidence>
<protein>
    <recommendedName>
        <fullName evidence="9">Apolipoprotein N-acyltransferase</fullName>
        <shortName evidence="9">ALP N-acyltransferase</shortName>
        <ecNumber evidence="9">2.3.1.269</ecNumber>
    </recommendedName>
</protein>
<dbReference type="Pfam" id="PF20154">
    <property type="entry name" value="LNT_N"/>
    <property type="match status" value="1"/>
</dbReference>
<dbReference type="Proteomes" id="UP000029917">
    <property type="component" value="Unassembled WGS sequence"/>
</dbReference>
<dbReference type="InterPro" id="IPR003010">
    <property type="entry name" value="C-N_Hydrolase"/>
</dbReference>
<dbReference type="InterPro" id="IPR036526">
    <property type="entry name" value="C-N_Hydrolase_sf"/>
</dbReference>
<keyword evidence="7 9" id="KW-0472">Membrane</keyword>
<dbReference type="EMBL" id="JRKS01000087">
    <property type="protein sequence ID" value="KGJ01834.1"/>
    <property type="molecule type" value="Genomic_DNA"/>
</dbReference>
<feature type="transmembrane region" description="Helical" evidence="9">
    <location>
        <begin position="161"/>
        <end position="185"/>
    </location>
</feature>
<comment type="catalytic activity">
    <reaction evidence="9">
        <text>N-terminal S-1,2-diacyl-sn-glyceryl-L-cysteinyl-[lipoprotein] + a glycerophospholipid = N-acyl-S-1,2-diacyl-sn-glyceryl-L-cysteinyl-[lipoprotein] + a 2-acyl-sn-glycero-3-phospholipid + H(+)</text>
        <dbReference type="Rhea" id="RHEA:48228"/>
        <dbReference type="Rhea" id="RHEA-COMP:14681"/>
        <dbReference type="Rhea" id="RHEA-COMP:14684"/>
        <dbReference type="ChEBI" id="CHEBI:15378"/>
        <dbReference type="ChEBI" id="CHEBI:136912"/>
        <dbReference type="ChEBI" id="CHEBI:140656"/>
        <dbReference type="ChEBI" id="CHEBI:140657"/>
        <dbReference type="ChEBI" id="CHEBI:140660"/>
        <dbReference type="EC" id="2.3.1.269"/>
    </reaction>
</comment>
<feature type="transmembrane region" description="Helical" evidence="9">
    <location>
        <begin position="60"/>
        <end position="80"/>
    </location>
</feature>
<dbReference type="SUPFAM" id="SSF56317">
    <property type="entry name" value="Carbon-nitrogen hydrolase"/>
    <property type="match status" value="1"/>
</dbReference>
<dbReference type="InterPro" id="IPR004563">
    <property type="entry name" value="Apolipo_AcylTrfase"/>
</dbReference>
<feature type="domain" description="CN hydrolase" evidence="10">
    <location>
        <begin position="231"/>
        <end position="475"/>
    </location>
</feature>
<comment type="pathway">
    <text evidence="9">Protein modification; lipoprotein biosynthesis (N-acyl transfer).</text>
</comment>
<gene>
    <name evidence="9" type="primary">lnt</name>
    <name evidence="11" type="ORF">IC63_15995</name>
</gene>
<feature type="transmembrane region" description="Helical" evidence="9">
    <location>
        <begin position="30"/>
        <end position="48"/>
    </location>
</feature>
<dbReference type="OrthoDB" id="9804277at2"/>
<evidence type="ECO:0000256" key="9">
    <source>
        <dbReference type="HAMAP-Rule" id="MF_01148"/>
    </source>
</evidence>
<dbReference type="Gene3D" id="3.60.110.10">
    <property type="entry name" value="Carbon-nitrogen hydrolase"/>
    <property type="match status" value="1"/>
</dbReference>
<keyword evidence="12" id="KW-1185">Reference proteome</keyword>
<proteinExistence type="inferred from homology"/>
<dbReference type="Pfam" id="PF00795">
    <property type="entry name" value="CN_hydrolase"/>
    <property type="match status" value="1"/>
</dbReference>
<evidence type="ECO:0000313" key="11">
    <source>
        <dbReference type="EMBL" id="KGJ01834.1"/>
    </source>
</evidence>
<evidence type="ECO:0000259" key="10">
    <source>
        <dbReference type="PROSITE" id="PS50263"/>
    </source>
</evidence>
<dbReference type="PANTHER" id="PTHR38686">
    <property type="entry name" value="APOLIPOPROTEIN N-ACYLTRANSFERASE"/>
    <property type="match status" value="1"/>
</dbReference>
<dbReference type="InterPro" id="IPR045378">
    <property type="entry name" value="LNT_N"/>
</dbReference>
<evidence type="ECO:0000256" key="2">
    <source>
        <dbReference type="ARBA" id="ARBA00010065"/>
    </source>
</evidence>
<evidence type="ECO:0000256" key="7">
    <source>
        <dbReference type="ARBA" id="ARBA00023136"/>
    </source>
</evidence>
<feature type="transmembrane region" description="Helical" evidence="9">
    <location>
        <begin position="197"/>
        <end position="218"/>
    </location>
</feature>
<dbReference type="UniPathway" id="UPA00666"/>
<keyword evidence="6 9" id="KW-1133">Transmembrane helix</keyword>
<dbReference type="PANTHER" id="PTHR38686:SF1">
    <property type="entry name" value="APOLIPOPROTEIN N-ACYLTRANSFERASE"/>
    <property type="match status" value="1"/>
</dbReference>
<dbReference type="GO" id="GO:0042158">
    <property type="term" value="P:lipoprotein biosynthetic process"/>
    <property type="evidence" value="ECO:0007669"/>
    <property type="project" value="UniProtKB-UniRule"/>
</dbReference>
<feature type="transmembrane region" description="Helical" evidence="9">
    <location>
        <begin position="482"/>
        <end position="503"/>
    </location>
</feature>
<organism evidence="11 12">
    <name type="scientific">Paracoccus sphaerophysae</name>
    <dbReference type="NCBI Taxonomy" id="690417"/>
    <lineage>
        <taxon>Bacteria</taxon>
        <taxon>Pseudomonadati</taxon>
        <taxon>Pseudomonadota</taxon>
        <taxon>Alphaproteobacteria</taxon>
        <taxon>Rhodobacterales</taxon>
        <taxon>Paracoccaceae</taxon>
        <taxon>Paracoccus</taxon>
    </lineage>
</organism>
<evidence type="ECO:0000256" key="8">
    <source>
        <dbReference type="ARBA" id="ARBA00023315"/>
    </source>
</evidence>
<dbReference type="HAMAP" id="MF_01148">
    <property type="entry name" value="Lnt"/>
    <property type="match status" value="1"/>
</dbReference>